<dbReference type="Gene3D" id="3.40.50.2300">
    <property type="match status" value="1"/>
</dbReference>
<evidence type="ECO:0000259" key="10">
    <source>
        <dbReference type="PROSITE" id="PS50109"/>
    </source>
</evidence>
<dbReference type="SUPFAM" id="SSF55874">
    <property type="entry name" value="ATPase domain of HSP90 chaperone/DNA topoisomerase II/histidine kinase"/>
    <property type="match status" value="1"/>
</dbReference>
<evidence type="ECO:0000259" key="9">
    <source>
        <dbReference type="PROSITE" id="PS01124"/>
    </source>
</evidence>
<dbReference type="EMBL" id="JAODOP010000004">
    <property type="protein sequence ID" value="MEF3835898.1"/>
    <property type="molecule type" value="Genomic_DNA"/>
</dbReference>
<dbReference type="GO" id="GO:0005524">
    <property type="term" value="F:ATP binding"/>
    <property type="evidence" value="ECO:0007669"/>
    <property type="project" value="UniProtKB-KW"/>
</dbReference>
<dbReference type="InterPro" id="IPR005467">
    <property type="entry name" value="His_kinase_dom"/>
</dbReference>
<dbReference type="Gene3D" id="2.60.40.10">
    <property type="entry name" value="Immunoglobulins"/>
    <property type="match status" value="1"/>
</dbReference>
<evidence type="ECO:0000256" key="3">
    <source>
        <dbReference type="ARBA" id="ARBA00022553"/>
    </source>
</evidence>
<dbReference type="InterPro" id="IPR015943">
    <property type="entry name" value="WD40/YVTN_repeat-like_dom_sf"/>
</dbReference>
<keyword evidence="8" id="KW-1133">Transmembrane helix</keyword>
<comment type="catalytic activity">
    <reaction evidence="1">
        <text>ATP + protein L-histidine = ADP + protein N-phospho-L-histidine.</text>
        <dbReference type="EC" id="2.7.13.3"/>
    </reaction>
</comment>
<dbReference type="SMART" id="SM00342">
    <property type="entry name" value="HTH_ARAC"/>
    <property type="match status" value="1"/>
</dbReference>
<dbReference type="PRINTS" id="PR00344">
    <property type="entry name" value="BCTRLSENSOR"/>
</dbReference>
<dbReference type="SUPFAM" id="SSF47384">
    <property type="entry name" value="Homodimeric domain of signal transducing histidine kinase"/>
    <property type="match status" value="1"/>
</dbReference>
<dbReference type="Pfam" id="PF07495">
    <property type="entry name" value="Y_Y_Y"/>
    <property type="match status" value="1"/>
</dbReference>
<keyword evidence="6" id="KW-0804">Transcription</keyword>
<sequence>MNIDKGLSNGRVTAIVQDRLGFIWVGTKNGLNRYDGTSFKVFNKKNSSISSDDISALKIDSQGKLWIGTIGGGVSVYNPIKNSFTNYKSNLEDVKSISSDDVHTIIEDKNNRIWIGTENGLNLFNKKTKAFKTFIYQINNTLSLSHNSVWSIFEQKEDVFWIGTYGGGLNKFDFKTETFTRFSLDSKINFEFINAITSINKSELLIGTNGAGLLKFNIKDNTLTNFLKNSKYQDVSIIRTIQKDNTNNLWIGTDGSGVLKIQGNFHNKLVINQYKHDNRLQTALTNNTVNAIFEDNQSNIWIGTAWKGINILEKKSNDVLLFYSDIKGYDTSPILSVYKENEELWMGTDGKGLSVFNIDNKELKFYNKEHNSFIGGDFIQCIKPSIKNQYWIGTFANGLVLLDSKKKKVKQFKREANNDFSLPYNDVRSIVELPSSDLWVGTWGGGLSYFNVQEQKFTTFKHRKTNSKSLPSDNVLSILLNKDNTLWIATFGGGLSFFDPKTNQFTNYLVNKNNSNAIASNYIFSFIKDDKGNLWIGTKEGLSFFDIKTKVFKNFSIGNAINNNAVVGLIQDNEKNIWLSTIEGIYKYNIDLERIQAFSDREREFHIASVFKDKNGMLYFGGNRGVTSFNPKSIQEYNSEFPVVFTDFKLLNKSVHGSEESVIKNHISYQDSITLTYSQRVFTFSFSSLQYPFSNNTQFAVKMEGFEDAWREIGTQNTSTFTNLSPGEYKFKVKSKEQNGMWNVGNIANIHINILPPYWRTWWAYVLYSILLVIVLALFQRYYLRWSQMKNRLVLEKLQREHEDKLHKAKQRFFTNISHEIRTPLTLILGPLNNLLKSDLEVNKKNQLSTIKSNTNRLLHLVNELLNFRKLEEGHVKLKVTQSNIVDFTNEIFLNFSQQAIIKKIDYQFKKTDSDIKAWFDKDQLEKVIFNLLSNAFKFCEEGNQIKIKVTKDSKYVNIIVSDSGQGIQKDKLQNIFERFYQKEDDTNEAKGFGIGLSIAKDIIELHSGKIEVNSKLGKGSVFTIKLPLGYMHFKEAEIIKGVHEDENIENYVADRSDVEVDEDSKRESKSSILLVEDNTNLRDYLKGVLSKSYLVIEASNGKEGLEMAVEFIPDLVVSDIMMPVMDGVAFCSKLKNDIRTSHIPVILLTARTLISDKIEGLETGADDYLTKPFNEAILKIRIKNLLQTRELLRDRYLKEGLLRPKNVALNSPDEEFLTKLVTIVEENIEESEFNVDQLAKDIGMSHSNVYKKIKAMTGMTIIGFVRDFRLQRAAQLLKEQQKISITDVCFKVGYTDRRHFSQEFKKKFGKSPSLFVKDHFSE</sequence>
<comment type="caution">
    <text evidence="12">The sequence shown here is derived from an EMBL/GenBank/DDBJ whole genome shotgun (WGS) entry which is preliminary data.</text>
</comment>
<feature type="modified residue" description="4-aspartylphosphate" evidence="7">
    <location>
        <position position="1120"/>
    </location>
</feature>
<evidence type="ECO:0000256" key="2">
    <source>
        <dbReference type="ARBA" id="ARBA00012438"/>
    </source>
</evidence>
<dbReference type="Pfam" id="PF12833">
    <property type="entry name" value="HTH_18"/>
    <property type="match status" value="1"/>
</dbReference>
<feature type="transmembrane region" description="Helical" evidence="8">
    <location>
        <begin position="762"/>
        <end position="784"/>
    </location>
</feature>
<dbReference type="InterPro" id="IPR004358">
    <property type="entry name" value="Sig_transdc_His_kin-like_C"/>
</dbReference>
<feature type="domain" description="Response regulatory" evidence="11">
    <location>
        <begin position="1072"/>
        <end position="1187"/>
    </location>
</feature>
<feature type="domain" description="HTH araC/xylS-type" evidence="9">
    <location>
        <begin position="1219"/>
        <end position="1319"/>
    </location>
</feature>
<dbReference type="SMART" id="SM00388">
    <property type="entry name" value="HisKA"/>
    <property type="match status" value="1"/>
</dbReference>
<dbReference type="SMART" id="SM00387">
    <property type="entry name" value="HATPase_c"/>
    <property type="match status" value="1"/>
</dbReference>
<evidence type="ECO:0000256" key="8">
    <source>
        <dbReference type="SAM" id="Phobius"/>
    </source>
</evidence>
<accession>A0ABU7XYT7</accession>
<feature type="domain" description="Histidine kinase" evidence="10">
    <location>
        <begin position="816"/>
        <end position="1031"/>
    </location>
</feature>
<dbReference type="PROSITE" id="PS50110">
    <property type="entry name" value="RESPONSE_REGULATORY"/>
    <property type="match status" value="1"/>
</dbReference>
<dbReference type="RefSeq" id="WP_303308174.1">
    <property type="nucleotide sequence ID" value="NZ_JAODOP010000004.1"/>
</dbReference>
<dbReference type="SMART" id="SM00448">
    <property type="entry name" value="REC"/>
    <property type="match status" value="1"/>
</dbReference>
<evidence type="ECO:0000259" key="11">
    <source>
        <dbReference type="PROSITE" id="PS50110"/>
    </source>
</evidence>
<evidence type="ECO:0000256" key="6">
    <source>
        <dbReference type="ARBA" id="ARBA00023163"/>
    </source>
</evidence>
<gene>
    <name evidence="12" type="ORF">N1F79_22430</name>
</gene>
<keyword evidence="4" id="KW-0805">Transcription regulation</keyword>
<dbReference type="InterPro" id="IPR036097">
    <property type="entry name" value="HisK_dim/P_sf"/>
</dbReference>
<dbReference type="SUPFAM" id="SSF52172">
    <property type="entry name" value="CheY-like"/>
    <property type="match status" value="1"/>
</dbReference>
<evidence type="ECO:0000256" key="7">
    <source>
        <dbReference type="PROSITE-ProRule" id="PRU00169"/>
    </source>
</evidence>
<evidence type="ECO:0000313" key="12">
    <source>
        <dbReference type="EMBL" id="MEF3835898.1"/>
    </source>
</evidence>
<dbReference type="Gene3D" id="3.30.565.10">
    <property type="entry name" value="Histidine kinase-like ATPase, C-terminal domain"/>
    <property type="match status" value="1"/>
</dbReference>
<keyword evidence="12" id="KW-0067">ATP-binding</keyword>
<dbReference type="Gene3D" id="2.130.10.10">
    <property type="entry name" value="YVTN repeat-like/Quinoprotein amine dehydrogenase"/>
    <property type="match status" value="2"/>
</dbReference>
<dbReference type="CDD" id="cd00082">
    <property type="entry name" value="HisKA"/>
    <property type="match status" value="1"/>
</dbReference>
<evidence type="ECO:0000256" key="4">
    <source>
        <dbReference type="ARBA" id="ARBA00023015"/>
    </source>
</evidence>
<dbReference type="EC" id="2.7.13.3" evidence="2"/>
<keyword evidence="13" id="KW-1185">Reference proteome</keyword>
<dbReference type="InterPro" id="IPR003661">
    <property type="entry name" value="HisK_dim/P_dom"/>
</dbReference>
<dbReference type="Gene3D" id="1.10.10.60">
    <property type="entry name" value="Homeodomain-like"/>
    <property type="match status" value="1"/>
</dbReference>
<dbReference type="InterPro" id="IPR003594">
    <property type="entry name" value="HATPase_dom"/>
</dbReference>
<dbReference type="InterPro" id="IPR011110">
    <property type="entry name" value="Reg_prop"/>
</dbReference>
<dbReference type="InterPro" id="IPR018062">
    <property type="entry name" value="HTH_AraC-typ_CS"/>
</dbReference>
<dbReference type="InterPro" id="IPR011123">
    <property type="entry name" value="Y_Y_Y"/>
</dbReference>
<name>A0ABU7XYT7_9FLAO</name>
<keyword evidence="8" id="KW-0472">Membrane</keyword>
<evidence type="ECO:0000256" key="5">
    <source>
        <dbReference type="ARBA" id="ARBA00023125"/>
    </source>
</evidence>
<dbReference type="CDD" id="cd17574">
    <property type="entry name" value="REC_OmpR"/>
    <property type="match status" value="1"/>
</dbReference>
<keyword evidence="12" id="KW-0547">Nucleotide-binding</keyword>
<dbReference type="InterPro" id="IPR011006">
    <property type="entry name" value="CheY-like_superfamily"/>
</dbReference>
<dbReference type="InterPro" id="IPR009057">
    <property type="entry name" value="Homeodomain-like_sf"/>
</dbReference>
<dbReference type="InterPro" id="IPR001789">
    <property type="entry name" value="Sig_transdc_resp-reg_receiver"/>
</dbReference>
<dbReference type="PANTHER" id="PTHR43547">
    <property type="entry name" value="TWO-COMPONENT HISTIDINE KINASE"/>
    <property type="match status" value="1"/>
</dbReference>
<evidence type="ECO:0000256" key="1">
    <source>
        <dbReference type="ARBA" id="ARBA00000085"/>
    </source>
</evidence>
<dbReference type="Proteomes" id="UP001337305">
    <property type="component" value="Unassembled WGS sequence"/>
</dbReference>
<keyword evidence="3 7" id="KW-0597">Phosphoprotein</keyword>
<dbReference type="CDD" id="cd00075">
    <property type="entry name" value="HATPase"/>
    <property type="match status" value="1"/>
</dbReference>
<dbReference type="Pfam" id="PF00512">
    <property type="entry name" value="HisKA"/>
    <property type="match status" value="1"/>
</dbReference>
<dbReference type="PROSITE" id="PS01124">
    <property type="entry name" value="HTH_ARAC_FAMILY_2"/>
    <property type="match status" value="1"/>
</dbReference>
<dbReference type="Pfam" id="PF07494">
    <property type="entry name" value="Reg_prop"/>
    <property type="match status" value="7"/>
</dbReference>
<dbReference type="Gene3D" id="1.10.287.130">
    <property type="match status" value="1"/>
</dbReference>
<dbReference type="InterPro" id="IPR036890">
    <property type="entry name" value="HATPase_C_sf"/>
</dbReference>
<dbReference type="InterPro" id="IPR013783">
    <property type="entry name" value="Ig-like_fold"/>
</dbReference>
<dbReference type="PROSITE" id="PS00041">
    <property type="entry name" value="HTH_ARAC_FAMILY_1"/>
    <property type="match status" value="1"/>
</dbReference>
<reference evidence="12 13" key="1">
    <citation type="submission" date="2022-09" db="EMBL/GenBank/DDBJ databases">
        <title>Genome sequencing of Flavivirga sp. MEBiC05379.</title>
        <authorList>
            <person name="Oh H.-M."/>
            <person name="Kwon K.K."/>
            <person name="Park M.J."/>
            <person name="Yang S.-H."/>
        </authorList>
    </citation>
    <scope>NUCLEOTIDE SEQUENCE [LARGE SCALE GENOMIC DNA]</scope>
    <source>
        <strain evidence="12 13">MEBiC05379</strain>
    </source>
</reference>
<evidence type="ECO:0000313" key="13">
    <source>
        <dbReference type="Proteomes" id="UP001337305"/>
    </source>
</evidence>
<dbReference type="PANTHER" id="PTHR43547:SF2">
    <property type="entry name" value="HYBRID SIGNAL TRANSDUCTION HISTIDINE KINASE C"/>
    <property type="match status" value="1"/>
</dbReference>
<keyword evidence="5" id="KW-0238">DNA-binding</keyword>
<dbReference type="Pfam" id="PF02518">
    <property type="entry name" value="HATPase_c"/>
    <property type="match status" value="1"/>
</dbReference>
<dbReference type="Pfam" id="PF00072">
    <property type="entry name" value="Response_reg"/>
    <property type="match status" value="1"/>
</dbReference>
<keyword evidence="8" id="KW-0812">Transmembrane</keyword>
<organism evidence="12 13">
    <name type="scientific">Flavivirga spongiicola</name>
    <dbReference type="NCBI Taxonomy" id="421621"/>
    <lineage>
        <taxon>Bacteria</taxon>
        <taxon>Pseudomonadati</taxon>
        <taxon>Bacteroidota</taxon>
        <taxon>Flavobacteriia</taxon>
        <taxon>Flavobacteriales</taxon>
        <taxon>Flavobacteriaceae</taxon>
        <taxon>Flavivirga</taxon>
    </lineage>
</organism>
<dbReference type="InterPro" id="IPR018060">
    <property type="entry name" value="HTH_AraC"/>
</dbReference>
<dbReference type="SUPFAM" id="SSF63829">
    <property type="entry name" value="Calcium-dependent phosphotriesterase"/>
    <property type="match status" value="2"/>
</dbReference>
<proteinExistence type="predicted"/>
<dbReference type="PROSITE" id="PS50109">
    <property type="entry name" value="HIS_KIN"/>
    <property type="match status" value="1"/>
</dbReference>
<protein>
    <recommendedName>
        <fullName evidence="2">histidine kinase</fullName>
        <ecNumber evidence="2">2.7.13.3</ecNumber>
    </recommendedName>
</protein>
<dbReference type="SUPFAM" id="SSF46689">
    <property type="entry name" value="Homeodomain-like"/>
    <property type="match status" value="1"/>
</dbReference>